<dbReference type="Proteomes" id="UP000887566">
    <property type="component" value="Unplaced"/>
</dbReference>
<keyword evidence="1" id="KW-1185">Reference proteome</keyword>
<evidence type="ECO:0000313" key="1">
    <source>
        <dbReference type="Proteomes" id="UP000887566"/>
    </source>
</evidence>
<organism evidence="1 2">
    <name type="scientific">Plectus sambesii</name>
    <dbReference type="NCBI Taxonomy" id="2011161"/>
    <lineage>
        <taxon>Eukaryota</taxon>
        <taxon>Metazoa</taxon>
        <taxon>Ecdysozoa</taxon>
        <taxon>Nematoda</taxon>
        <taxon>Chromadorea</taxon>
        <taxon>Plectida</taxon>
        <taxon>Plectina</taxon>
        <taxon>Plectoidea</taxon>
        <taxon>Plectidae</taxon>
        <taxon>Plectus</taxon>
    </lineage>
</organism>
<reference evidence="2" key="1">
    <citation type="submission" date="2022-11" db="UniProtKB">
        <authorList>
            <consortium name="WormBaseParasite"/>
        </authorList>
    </citation>
    <scope>IDENTIFICATION</scope>
</reference>
<dbReference type="AlphaFoldDB" id="A0A914XC71"/>
<dbReference type="WBParaSite" id="PSAMB.scaffold7524size7509.g30248.t1">
    <property type="protein sequence ID" value="PSAMB.scaffold7524size7509.g30248.t1"/>
    <property type="gene ID" value="PSAMB.scaffold7524size7509.g30248"/>
</dbReference>
<sequence length="79" mass="8731">MDTGGKGTLISTSTMKHISTLCIYLLHSQAMRPPQDPAFLTRMVGIFRQLMRTTAPTPIAFLLQTKRADGGWITALKLL</sequence>
<protein>
    <submittedName>
        <fullName evidence="2">Uncharacterized protein</fullName>
    </submittedName>
</protein>
<accession>A0A914XC71</accession>
<proteinExistence type="predicted"/>
<evidence type="ECO:0000313" key="2">
    <source>
        <dbReference type="WBParaSite" id="PSAMB.scaffold7524size7509.g30248.t1"/>
    </source>
</evidence>
<name>A0A914XC71_9BILA</name>